<dbReference type="InterPro" id="IPR011989">
    <property type="entry name" value="ARM-like"/>
</dbReference>
<evidence type="ECO:0000259" key="9">
    <source>
        <dbReference type="Pfam" id="PF07540"/>
    </source>
</evidence>
<protein>
    <recommendedName>
        <fullName evidence="5">Nucleolar complex protein 3 homolog</fullName>
        <shortName evidence="5">NOC3 protein homolog</shortName>
    </recommendedName>
</protein>
<dbReference type="Pfam" id="PF07540">
    <property type="entry name" value="NOC3p"/>
    <property type="match status" value="1"/>
</dbReference>
<dbReference type="OMA" id="HYCPQVR"/>
<dbReference type="GO" id="GO:0005739">
    <property type="term" value="C:mitochondrion"/>
    <property type="evidence" value="ECO:0007669"/>
    <property type="project" value="Ensembl"/>
</dbReference>
<feature type="domain" description="Nucleolar complex-associated protein 3 N-terminal" evidence="9">
    <location>
        <begin position="214"/>
        <end position="308"/>
    </location>
</feature>
<keyword evidence="11" id="KW-1185">Reference proteome</keyword>
<dbReference type="GeneTree" id="ENSGT00390000008540"/>
<evidence type="ECO:0000256" key="5">
    <source>
        <dbReference type="PIRNR" id="PIRNR028977"/>
    </source>
</evidence>
<accession>A0A8D0GCB7</accession>
<dbReference type="SUPFAM" id="SSF48371">
    <property type="entry name" value="ARM repeat"/>
    <property type="match status" value="1"/>
</dbReference>
<comment type="subcellular location">
    <subcellularLocation>
        <location evidence="1 5">Nucleus</location>
        <location evidence="1 5">Nucleolus</location>
    </subcellularLocation>
</comment>
<dbReference type="Pfam" id="PF03914">
    <property type="entry name" value="CBF"/>
    <property type="match status" value="1"/>
</dbReference>
<evidence type="ECO:0000256" key="4">
    <source>
        <dbReference type="ARBA" id="ARBA00023242"/>
    </source>
</evidence>
<evidence type="ECO:0000256" key="7">
    <source>
        <dbReference type="SAM" id="MobiDB-lite"/>
    </source>
</evidence>
<comment type="similarity">
    <text evidence="2 5">Belongs to the CBF/MAK21 family.</text>
</comment>
<dbReference type="GO" id="GO:0005730">
    <property type="term" value="C:nucleolus"/>
    <property type="evidence" value="ECO:0007669"/>
    <property type="project" value="UniProtKB-SubCell"/>
</dbReference>
<feature type="compositionally biased region" description="Acidic residues" evidence="7">
    <location>
        <begin position="74"/>
        <end position="85"/>
    </location>
</feature>
<evidence type="ECO:0000256" key="1">
    <source>
        <dbReference type="ARBA" id="ARBA00004604"/>
    </source>
</evidence>
<dbReference type="Proteomes" id="UP000694392">
    <property type="component" value="Unplaced"/>
</dbReference>
<evidence type="ECO:0000256" key="6">
    <source>
        <dbReference type="SAM" id="Coils"/>
    </source>
</evidence>
<dbReference type="InterPro" id="IPR016903">
    <property type="entry name" value="Nucleolar_cplx-assoc_3"/>
</dbReference>
<feature type="coiled-coil region" evidence="6">
    <location>
        <begin position="450"/>
        <end position="486"/>
    </location>
</feature>
<evidence type="ECO:0000313" key="11">
    <source>
        <dbReference type="Proteomes" id="UP000694392"/>
    </source>
</evidence>
<dbReference type="InterPro" id="IPR011501">
    <property type="entry name" value="Noc3_N"/>
</dbReference>
<keyword evidence="3 6" id="KW-0175">Coiled coil</keyword>
<evidence type="ECO:0000313" key="10">
    <source>
        <dbReference type="Ensembl" id="ENSSPUP00000004172.1"/>
    </source>
</evidence>
<dbReference type="PANTHER" id="PTHR14428">
    <property type="entry name" value="NUCLEOLAR COMPLEX PROTEIN 3"/>
    <property type="match status" value="1"/>
</dbReference>
<feature type="region of interest" description="Disordered" evidence="7">
    <location>
        <begin position="28"/>
        <end position="85"/>
    </location>
</feature>
<dbReference type="GO" id="GO:0003682">
    <property type="term" value="F:chromatin binding"/>
    <property type="evidence" value="ECO:0007669"/>
    <property type="project" value="TreeGrafter"/>
</dbReference>
<evidence type="ECO:0000259" key="8">
    <source>
        <dbReference type="Pfam" id="PF03914"/>
    </source>
</evidence>
<gene>
    <name evidence="10" type="primary">NOC3L</name>
</gene>
<dbReference type="Gene3D" id="1.25.10.10">
    <property type="entry name" value="Leucine-rich Repeat Variant"/>
    <property type="match status" value="1"/>
</dbReference>
<dbReference type="PANTHER" id="PTHR14428:SF5">
    <property type="entry name" value="NUCLEOLAR COMPLEX PROTEIN 3 HOMOLOG"/>
    <property type="match status" value="1"/>
</dbReference>
<evidence type="ECO:0000256" key="2">
    <source>
        <dbReference type="ARBA" id="ARBA00007797"/>
    </source>
</evidence>
<dbReference type="InterPro" id="IPR005612">
    <property type="entry name" value="CCAAT-binding_factor"/>
</dbReference>
<dbReference type="InterPro" id="IPR016024">
    <property type="entry name" value="ARM-type_fold"/>
</dbReference>
<dbReference type="GO" id="GO:0045444">
    <property type="term" value="P:fat cell differentiation"/>
    <property type="evidence" value="ECO:0007669"/>
    <property type="project" value="Ensembl"/>
</dbReference>
<reference evidence="10" key="1">
    <citation type="submission" date="2025-08" db="UniProtKB">
        <authorList>
            <consortium name="Ensembl"/>
        </authorList>
    </citation>
    <scope>IDENTIFICATION</scope>
</reference>
<evidence type="ECO:0000256" key="3">
    <source>
        <dbReference type="ARBA" id="ARBA00023054"/>
    </source>
</evidence>
<dbReference type="GO" id="GO:0016607">
    <property type="term" value="C:nuclear speck"/>
    <property type="evidence" value="ECO:0007669"/>
    <property type="project" value="Ensembl"/>
</dbReference>
<reference evidence="10" key="2">
    <citation type="submission" date="2025-09" db="UniProtKB">
        <authorList>
            <consortium name="Ensembl"/>
        </authorList>
    </citation>
    <scope>IDENTIFICATION</scope>
</reference>
<dbReference type="GO" id="GO:0006270">
    <property type="term" value="P:DNA replication initiation"/>
    <property type="evidence" value="ECO:0007669"/>
    <property type="project" value="TreeGrafter"/>
</dbReference>
<keyword evidence="4" id="KW-0539">Nucleus</keyword>
<sequence>MKPRRNTKQVPSFRKLLKTSKIKLDNKLKNKQFKQQSTAKKYRKEQRKLRQAVKDVVSKTPVPLEKYKKKQPEREEEEEEEALPLDMMDEDDMKLMEDLSQRASFITRDLSSSDPVHANKRKHESVIDKYEKIPRCLKTEPEKELIHLLPIKDKSGIIPQTMEKPVVSVAHIEEEEQEEDEEGMEVEEACGEEPLLVLTAEELMVQRRRKLQEKKVQIAALASAILTDPESNIKKLKELRAMLMEQDPNVAVIVRKLVMISLMELFKDITPSYKIRPLTEAEKNMKVKKETQKLREFEEGLVSQYKFYLENLEQTVKDWKQRKLKKSNVISLKAYKGLAEIAVKCLCELLVALPHFNFHNNIIVLIVPLMNDTSKQISEMCCEAIKNLFKQDKLGLASLGIVKVISGLVKSRNYDVRPELLKTLLHLRIKEVEVKKDAEDITTKKKFMSCKEKRKNLSRMQRKWKKAEEKLEQELLEAEASESKEKKLKLHTETLNIVFLTYFRILKKAQKSPLLPAVLEGLAKFAHLINVEFFDDLLLVLHSLIASGDLTYRESLHCVLTAFHILSGQGDVLNIDPLKFYTHLYKMLFRLHAGAPNDDLVIVLQCLDIMLTKRRKQVSQQRALAFIKRLSTLALHVLPNSSIGILATNKTLMQTFPKTDLLLDNESQGSGLYLPELDEPEYCNAQNTALWELHALRRHYHPIVQRFAAHLMAGAPAEGSKALKLELNRRSATELFETYSTRGMTFNPPVESVTPRRKVLSRW</sequence>
<dbReference type="PIRSF" id="PIRSF028977">
    <property type="entry name" value="Nucleolar_complex_p3"/>
    <property type="match status" value="1"/>
</dbReference>
<dbReference type="Ensembl" id="ENSSPUT00000004434.1">
    <property type="protein sequence ID" value="ENSSPUP00000004172.1"/>
    <property type="gene ID" value="ENSSPUG00000003210.1"/>
</dbReference>
<proteinExistence type="inferred from homology"/>
<organism evidence="10 11">
    <name type="scientific">Sphenodon punctatus</name>
    <name type="common">Tuatara</name>
    <name type="synonym">Hatteria punctata</name>
    <dbReference type="NCBI Taxonomy" id="8508"/>
    <lineage>
        <taxon>Eukaryota</taxon>
        <taxon>Metazoa</taxon>
        <taxon>Chordata</taxon>
        <taxon>Craniata</taxon>
        <taxon>Vertebrata</taxon>
        <taxon>Euteleostomi</taxon>
        <taxon>Lepidosauria</taxon>
        <taxon>Sphenodontia</taxon>
        <taxon>Sphenodontidae</taxon>
        <taxon>Sphenodon</taxon>
    </lineage>
</organism>
<feature type="compositionally biased region" description="Basic residues" evidence="7">
    <location>
        <begin position="40"/>
        <end position="51"/>
    </location>
</feature>
<dbReference type="AlphaFoldDB" id="A0A8D0GCB7"/>
<feature type="domain" description="CCAAT-binding factor" evidence="8">
    <location>
        <begin position="555"/>
        <end position="708"/>
    </location>
</feature>
<name>A0A8D0GCB7_SPHPU</name>